<reference evidence="1" key="2">
    <citation type="submission" date="2021-01" db="EMBL/GenBank/DDBJ databases">
        <authorList>
            <person name="Hahn C.R."/>
            <person name="Youssef N.H."/>
            <person name="Elshahed M."/>
        </authorList>
    </citation>
    <scope>NUCLEOTIDE SEQUENCE</scope>
    <source>
        <strain evidence="1">Zod_Metabat.24</strain>
    </source>
</reference>
<name>A0A9D8PMM3_9DELT</name>
<reference evidence="1" key="1">
    <citation type="journal article" date="2021" name="Environ. Microbiol.">
        <title>Genomic characterization of three novel Desulfobacterota classes expand the metabolic and phylogenetic diversity of the phylum.</title>
        <authorList>
            <person name="Murphy C.L."/>
            <person name="Biggerstaff J."/>
            <person name="Eichhorn A."/>
            <person name="Ewing E."/>
            <person name="Shahan R."/>
            <person name="Soriano D."/>
            <person name="Stewart S."/>
            <person name="VanMol K."/>
            <person name="Walker R."/>
            <person name="Walters P."/>
            <person name="Elshahed M.S."/>
            <person name="Youssef N.H."/>
        </authorList>
    </citation>
    <scope>NUCLEOTIDE SEQUENCE</scope>
    <source>
        <strain evidence="1">Zod_Metabat.24</strain>
    </source>
</reference>
<gene>
    <name evidence="1" type="ORF">JW984_09225</name>
</gene>
<dbReference type="AlphaFoldDB" id="A0A9D8PMM3"/>
<dbReference type="Gene3D" id="3.30.450.20">
    <property type="entry name" value="PAS domain"/>
    <property type="match status" value="1"/>
</dbReference>
<proteinExistence type="predicted"/>
<dbReference type="SUPFAM" id="SSF55785">
    <property type="entry name" value="PYP-like sensor domain (PAS domain)"/>
    <property type="match status" value="1"/>
</dbReference>
<sequence length="137" mass="15798">MKKGGRLPLDTGDLNIKEINHILNALPVDITFVDSDDKVRFFNRIGKRVFARTRGVIDKEVRNCHTKKSLDAVNDIVEGFKSKRRDTAEFWITLGGRLIFIRYFAVRDEEGKYIGCLEVSQDITEIKEIKGEKRLLD</sequence>
<comment type="caution">
    <text evidence="1">The sequence shown here is derived from an EMBL/GenBank/DDBJ whole genome shotgun (WGS) entry which is preliminary data.</text>
</comment>
<protein>
    <submittedName>
        <fullName evidence="1">DUF438 domain-containing protein</fullName>
    </submittedName>
</protein>
<dbReference type="EMBL" id="JAFGIX010000046">
    <property type="protein sequence ID" value="MBN1573361.1"/>
    <property type="molecule type" value="Genomic_DNA"/>
</dbReference>
<evidence type="ECO:0000313" key="2">
    <source>
        <dbReference type="Proteomes" id="UP000809273"/>
    </source>
</evidence>
<accession>A0A9D8PMM3</accession>
<organism evidence="1 2">
    <name type="scientific">Candidatus Zymogenus saltonus</name>
    <dbReference type="NCBI Taxonomy" id="2844893"/>
    <lineage>
        <taxon>Bacteria</taxon>
        <taxon>Deltaproteobacteria</taxon>
        <taxon>Candidatus Zymogenia</taxon>
        <taxon>Candidatus Zymogeniales</taxon>
        <taxon>Candidatus Zymogenaceae</taxon>
        <taxon>Candidatus Zymogenus</taxon>
    </lineage>
</organism>
<evidence type="ECO:0000313" key="1">
    <source>
        <dbReference type="EMBL" id="MBN1573361.1"/>
    </source>
</evidence>
<dbReference type="InterPro" id="IPR035965">
    <property type="entry name" value="PAS-like_dom_sf"/>
</dbReference>
<dbReference type="Pfam" id="PF13596">
    <property type="entry name" value="PAS_10"/>
    <property type="match status" value="1"/>
</dbReference>
<dbReference type="Proteomes" id="UP000809273">
    <property type="component" value="Unassembled WGS sequence"/>
</dbReference>